<keyword evidence="4 6" id="KW-1133">Transmembrane helix</keyword>
<keyword evidence="2" id="KW-1003">Cell membrane</keyword>
<dbReference type="Pfam" id="PF13520">
    <property type="entry name" value="AA_permease_2"/>
    <property type="match status" value="1"/>
</dbReference>
<dbReference type="PANTHER" id="PTHR42770">
    <property type="entry name" value="AMINO ACID TRANSPORTER-RELATED"/>
    <property type="match status" value="1"/>
</dbReference>
<dbReference type="Gene3D" id="3.40.50.12370">
    <property type="match status" value="1"/>
</dbReference>
<proteinExistence type="predicted"/>
<dbReference type="InterPro" id="IPR006016">
    <property type="entry name" value="UspA"/>
</dbReference>
<feature type="transmembrane region" description="Helical" evidence="6">
    <location>
        <begin position="252"/>
        <end position="272"/>
    </location>
</feature>
<feature type="transmembrane region" description="Helical" evidence="6">
    <location>
        <begin position="227"/>
        <end position="246"/>
    </location>
</feature>
<protein>
    <recommendedName>
        <fullName evidence="7">UspA domain-containing protein</fullName>
    </recommendedName>
</protein>
<evidence type="ECO:0000256" key="6">
    <source>
        <dbReference type="SAM" id="Phobius"/>
    </source>
</evidence>
<evidence type="ECO:0000256" key="1">
    <source>
        <dbReference type="ARBA" id="ARBA00004651"/>
    </source>
</evidence>
<feature type="transmembrane region" description="Helical" evidence="6">
    <location>
        <begin position="26"/>
        <end position="44"/>
    </location>
</feature>
<dbReference type="Proteomes" id="UP000192611">
    <property type="component" value="Unassembled WGS sequence"/>
</dbReference>
<dbReference type="EMBL" id="NATQ01000078">
    <property type="protein sequence ID" value="OQX90269.1"/>
    <property type="molecule type" value="Genomic_DNA"/>
</dbReference>
<keyword evidence="5 6" id="KW-0472">Membrane</keyword>
<feature type="domain" description="UspA" evidence="7">
    <location>
        <begin position="354"/>
        <end position="485"/>
    </location>
</feature>
<comment type="subcellular location">
    <subcellularLocation>
        <location evidence="1">Cell membrane</location>
        <topology evidence="1">Multi-pass membrane protein</topology>
    </subcellularLocation>
</comment>
<dbReference type="InterPro" id="IPR002293">
    <property type="entry name" value="AA/rel_permease1"/>
</dbReference>
<keyword evidence="3 6" id="KW-0812">Transmembrane</keyword>
<dbReference type="GO" id="GO:0022857">
    <property type="term" value="F:transmembrane transporter activity"/>
    <property type="evidence" value="ECO:0007669"/>
    <property type="project" value="InterPro"/>
</dbReference>
<feature type="transmembrane region" description="Helical" evidence="6">
    <location>
        <begin position="174"/>
        <end position="198"/>
    </location>
</feature>
<feature type="transmembrane region" description="Helical" evidence="6">
    <location>
        <begin position="56"/>
        <end position="76"/>
    </location>
</feature>
<feature type="domain" description="UspA" evidence="7">
    <location>
        <begin position="492"/>
        <end position="613"/>
    </location>
</feature>
<evidence type="ECO:0000256" key="5">
    <source>
        <dbReference type="ARBA" id="ARBA00023136"/>
    </source>
</evidence>
<evidence type="ECO:0000313" key="8">
    <source>
        <dbReference type="EMBL" id="OQX90269.1"/>
    </source>
</evidence>
<accession>A0A1W9S094</accession>
<dbReference type="AlphaFoldDB" id="A0A1W9S094"/>
<feature type="transmembrane region" description="Helical" evidence="6">
    <location>
        <begin position="96"/>
        <end position="118"/>
    </location>
</feature>
<organism evidence="8 9">
    <name type="scientific">Candidatus Coatesbacteria bacterium 4484_99</name>
    <dbReference type="NCBI Taxonomy" id="1970774"/>
    <lineage>
        <taxon>Bacteria</taxon>
        <taxon>Candidatus Coatesiibacteriota</taxon>
    </lineage>
</organism>
<evidence type="ECO:0000256" key="2">
    <source>
        <dbReference type="ARBA" id="ARBA00022475"/>
    </source>
</evidence>
<comment type="caution">
    <text evidence="8">The sequence shown here is derived from an EMBL/GenBank/DDBJ whole genome shotgun (WGS) entry which is preliminary data.</text>
</comment>
<feature type="transmembrane region" description="Helical" evidence="6">
    <location>
        <begin position="284"/>
        <end position="305"/>
    </location>
</feature>
<evidence type="ECO:0000256" key="3">
    <source>
        <dbReference type="ARBA" id="ARBA00022692"/>
    </source>
</evidence>
<dbReference type="SUPFAM" id="SSF52402">
    <property type="entry name" value="Adenine nucleotide alpha hydrolases-like"/>
    <property type="match status" value="2"/>
</dbReference>
<dbReference type="PANTHER" id="PTHR42770:SF11">
    <property type="entry name" value="INNER MEMBRANE TRANSPORT PROTEIN YBAT"/>
    <property type="match status" value="1"/>
</dbReference>
<dbReference type="Pfam" id="PF00582">
    <property type="entry name" value="Usp"/>
    <property type="match status" value="2"/>
</dbReference>
<dbReference type="GO" id="GO:0005886">
    <property type="term" value="C:plasma membrane"/>
    <property type="evidence" value="ECO:0007669"/>
    <property type="project" value="UniProtKB-SubCell"/>
</dbReference>
<name>A0A1W9S094_9BACT</name>
<evidence type="ECO:0000313" key="9">
    <source>
        <dbReference type="Proteomes" id="UP000192611"/>
    </source>
</evidence>
<gene>
    <name evidence="8" type="ORF">B6D57_04000</name>
</gene>
<dbReference type="Gene3D" id="1.20.1740.10">
    <property type="entry name" value="Amino acid/polyamine transporter I"/>
    <property type="match status" value="1"/>
</dbReference>
<evidence type="ECO:0000256" key="4">
    <source>
        <dbReference type="ARBA" id="ARBA00022989"/>
    </source>
</evidence>
<dbReference type="InterPro" id="IPR050367">
    <property type="entry name" value="APC_superfamily"/>
</dbReference>
<dbReference type="CDD" id="cd00293">
    <property type="entry name" value="USP-like"/>
    <property type="match status" value="2"/>
</dbReference>
<sequence length="632" mass="69956">VSCSLYAVGFAEHFLEFFHSFGIRDIAVTIIGIVIALFFVLLNIKGTKESVRTTNVLVTLKVAILMLFALIVFFSGKMDFSNFHPFVSPDKGIGGIFRAITVIYVSFFGFEVISNAGEEIKNPEKNLPRAILLALLIPTLIYLCIVIVVIGVLGDRAGETVTPLVVITRTLRSPWLLTLVIIGGLFSTATALNSTLIASSRQMYAMGRDGYLPSIIGKLHTKRMTPVVALLVSAVIVLVFTVIGKVDFIAKVSNVALLFALTLVNMSVIILRKKQPDLRRPFKLPFHPVIPALGMLCSIAIVVVMDRTTQLLGLIYFLLGGIVYIVYAKGQKEKREKARKLQEIVEKQLRQEYKILVALSTLDNVRGIMRIACSLARKYKGEIVVMTVIEVPHGLPLEAGLGEVAVSRLLLNQAVNIAKQYDVSVTKQIKLSRRTSEAILETAEEEECNFIVIAREKALSLPERVVNTGLDVVLRKAPCDVALLKLNGMEKVKRIVYAAEDSADAKYALSILPAFQDEFNVHIVALHVIKGSPQVFEHLSGQIFLDELLKDCPIKIERKIIVAESVEEGIINFVEPTDLLVMGLGSSSFLERILFSSVSEEVSERLEGPVIMISRYVMKKQPLIKVLRHYGE</sequence>
<feature type="non-terminal residue" evidence="8">
    <location>
        <position position="1"/>
    </location>
</feature>
<evidence type="ECO:0000259" key="7">
    <source>
        <dbReference type="Pfam" id="PF00582"/>
    </source>
</evidence>
<reference evidence="9" key="1">
    <citation type="submission" date="2017-03" db="EMBL/GenBank/DDBJ databases">
        <title>Novel pathways for hydrocarbon cycling and metabolic interdependencies in hydrothermal sediment communities.</title>
        <authorList>
            <person name="Dombrowski N."/>
            <person name="Seitz K."/>
            <person name="Teske A."/>
            <person name="Baker B."/>
        </authorList>
    </citation>
    <scope>NUCLEOTIDE SEQUENCE [LARGE SCALE GENOMIC DNA]</scope>
</reference>
<feature type="transmembrane region" description="Helical" evidence="6">
    <location>
        <begin position="311"/>
        <end position="330"/>
    </location>
</feature>
<feature type="transmembrane region" description="Helical" evidence="6">
    <location>
        <begin position="130"/>
        <end position="154"/>
    </location>
</feature>